<dbReference type="InterPro" id="IPR048359">
    <property type="entry name" value="EXOC6_Sec15_N"/>
</dbReference>
<evidence type="ECO:0000313" key="3">
    <source>
        <dbReference type="Proteomes" id="UP001150925"/>
    </source>
</evidence>
<dbReference type="InterPro" id="IPR007225">
    <property type="entry name" value="EXOC6/Sec15"/>
</dbReference>
<name>A0A9W8AM70_9FUNG</name>
<gene>
    <name evidence="2" type="primary">SEC15</name>
    <name evidence="2" type="ORF">IWQ62_004298</name>
</gene>
<dbReference type="PANTHER" id="PTHR12702:SF0">
    <property type="entry name" value="EXOCYST COMPLEX COMPONENT 6"/>
    <property type="match status" value="1"/>
</dbReference>
<dbReference type="Proteomes" id="UP001150925">
    <property type="component" value="Unassembled WGS sequence"/>
</dbReference>
<dbReference type="OrthoDB" id="10267033at2759"/>
<dbReference type="EMBL" id="JANBPY010001386">
    <property type="protein sequence ID" value="KAJ1960253.1"/>
    <property type="molecule type" value="Genomic_DNA"/>
</dbReference>
<dbReference type="Pfam" id="PF20651">
    <property type="entry name" value="EXOC6_Sec15_N"/>
    <property type="match status" value="1"/>
</dbReference>
<dbReference type="GO" id="GO:0006893">
    <property type="term" value="P:Golgi to plasma membrane transport"/>
    <property type="evidence" value="ECO:0007669"/>
    <property type="project" value="TreeGrafter"/>
</dbReference>
<feature type="domain" description="Exocyst complex component EXOC6/Sec15 N-terminal" evidence="1">
    <location>
        <begin position="1"/>
        <end position="136"/>
    </location>
</feature>
<dbReference type="GO" id="GO:0016020">
    <property type="term" value="C:membrane"/>
    <property type="evidence" value="ECO:0007669"/>
    <property type="project" value="TreeGrafter"/>
</dbReference>
<evidence type="ECO:0000313" key="2">
    <source>
        <dbReference type="EMBL" id="KAJ1960253.1"/>
    </source>
</evidence>
<organism evidence="2 3">
    <name type="scientific">Dispira parvispora</name>
    <dbReference type="NCBI Taxonomy" id="1520584"/>
    <lineage>
        <taxon>Eukaryota</taxon>
        <taxon>Fungi</taxon>
        <taxon>Fungi incertae sedis</taxon>
        <taxon>Zoopagomycota</taxon>
        <taxon>Kickxellomycotina</taxon>
        <taxon>Dimargaritomycetes</taxon>
        <taxon>Dimargaritales</taxon>
        <taxon>Dimargaritaceae</taxon>
        <taxon>Dispira</taxon>
    </lineage>
</organism>
<dbReference type="PANTHER" id="PTHR12702">
    <property type="entry name" value="SEC15"/>
    <property type="match status" value="1"/>
</dbReference>
<dbReference type="GO" id="GO:0000145">
    <property type="term" value="C:exocyst"/>
    <property type="evidence" value="ECO:0007669"/>
    <property type="project" value="TreeGrafter"/>
</dbReference>
<dbReference type="GO" id="GO:0090522">
    <property type="term" value="P:vesicle tethering involved in exocytosis"/>
    <property type="evidence" value="ECO:0007669"/>
    <property type="project" value="InterPro"/>
</dbReference>
<sequence length="329" mass="38613">VRGSAQGLHGQVQDLNDQLQYYGRDLFAKKSELLNLKRVHRNIQMASKVVESCLEVLKMADQVTIDIQKREFYASLRTLNQLKSENLPPMLSYNFARYLYDSLPAIEIQLRDAVFADMREWFFQLRTKSSQMGRHLMESMAQRQEIWATRRQNMKDGDHEGIEYVSTAVEFVLDEEIPQQAPPTLDLHPLYQCLHIHDQLGYRKQFKQSFEEDRRAQANQMIARKFDFKVGSLEGFRNKLYDIIGYFIIEYHILTSTRDFRSKTEVDSLWDAVVGNFSETLAENVQDILGKESILSSIKQLLTTFTYILEDYAYDVRKLKELNYAIRSF</sequence>
<accession>A0A9W8AM70</accession>
<proteinExistence type="predicted"/>
<evidence type="ECO:0000259" key="1">
    <source>
        <dbReference type="Pfam" id="PF20651"/>
    </source>
</evidence>
<comment type="caution">
    <text evidence="2">The sequence shown here is derived from an EMBL/GenBank/DDBJ whole genome shotgun (WGS) entry which is preliminary data.</text>
</comment>
<feature type="non-terminal residue" evidence="2">
    <location>
        <position position="1"/>
    </location>
</feature>
<dbReference type="GO" id="GO:0006886">
    <property type="term" value="P:intracellular protein transport"/>
    <property type="evidence" value="ECO:0007669"/>
    <property type="project" value="InterPro"/>
</dbReference>
<reference evidence="2" key="1">
    <citation type="submission" date="2022-07" db="EMBL/GenBank/DDBJ databases">
        <title>Phylogenomic reconstructions and comparative analyses of Kickxellomycotina fungi.</title>
        <authorList>
            <person name="Reynolds N.K."/>
            <person name="Stajich J.E."/>
            <person name="Barry K."/>
            <person name="Grigoriev I.V."/>
            <person name="Crous P."/>
            <person name="Smith M.E."/>
        </authorList>
    </citation>
    <scope>NUCLEOTIDE SEQUENCE</scope>
    <source>
        <strain evidence="2">RSA 1196</strain>
    </source>
</reference>
<protein>
    <submittedName>
        <fullName evidence="2">Rab GTPase-binding exocyst subunit S15</fullName>
    </submittedName>
</protein>
<dbReference type="AlphaFoldDB" id="A0A9W8AM70"/>
<keyword evidence="3" id="KW-1185">Reference proteome</keyword>